<dbReference type="EMBL" id="JAULSX010000007">
    <property type="protein sequence ID" value="KAK3487406.1"/>
    <property type="molecule type" value="Genomic_DNA"/>
</dbReference>
<gene>
    <name evidence="1" type="ORF">B0T23DRAFT_323302</name>
</gene>
<proteinExistence type="predicted"/>
<comment type="caution">
    <text evidence="1">The sequence shown here is derived from an EMBL/GenBank/DDBJ whole genome shotgun (WGS) entry which is preliminary data.</text>
</comment>
<accession>A0AAJ0I1J3</accession>
<protein>
    <submittedName>
        <fullName evidence="1">Uncharacterized protein</fullName>
    </submittedName>
</protein>
<keyword evidence="2" id="KW-1185">Reference proteome</keyword>
<sequence>LLIQIDGYSSTRKYHLIRLLFYKFTKTVFIYNLPTFIIRTTPTSVAVNNINSYTIYSLL</sequence>
<dbReference type="AlphaFoldDB" id="A0AAJ0I1J3"/>
<reference evidence="1 2" key="1">
    <citation type="journal article" date="2023" name="Mol. Phylogenet. Evol.">
        <title>Genome-scale phylogeny and comparative genomics of the fungal order Sordariales.</title>
        <authorList>
            <person name="Hensen N."/>
            <person name="Bonometti L."/>
            <person name="Westerberg I."/>
            <person name="Brannstrom I.O."/>
            <person name="Guillou S."/>
            <person name="Cros-Aarteil S."/>
            <person name="Calhoun S."/>
            <person name="Haridas S."/>
            <person name="Kuo A."/>
            <person name="Mondo S."/>
            <person name="Pangilinan J."/>
            <person name="Riley R."/>
            <person name="LaButti K."/>
            <person name="Andreopoulos B."/>
            <person name="Lipzen A."/>
            <person name="Chen C."/>
            <person name="Yan M."/>
            <person name="Daum C."/>
            <person name="Ng V."/>
            <person name="Clum A."/>
            <person name="Steindorff A."/>
            <person name="Ohm R.A."/>
            <person name="Martin F."/>
            <person name="Silar P."/>
            <person name="Natvig D.O."/>
            <person name="Lalanne C."/>
            <person name="Gautier V."/>
            <person name="Ament-Velasquez S.L."/>
            <person name="Kruys A."/>
            <person name="Hutchinson M.I."/>
            <person name="Powell A.J."/>
            <person name="Barry K."/>
            <person name="Miller A.N."/>
            <person name="Grigoriev I.V."/>
            <person name="Debuchy R."/>
            <person name="Gladieux P."/>
            <person name="Hiltunen Thoren M."/>
            <person name="Johannesson H."/>
        </authorList>
    </citation>
    <scope>NUCLEOTIDE SEQUENCE [LARGE SCALE GENOMIC DNA]</scope>
    <source>
        <strain evidence="1 2">FGSC 10403</strain>
    </source>
</reference>
<name>A0AAJ0I1J3_9PEZI</name>
<dbReference type="Proteomes" id="UP001285908">
    <property type="component" value="Unassembled WGS sequence"/>
</dbReference>
<dbReference type="RefSeq" id="XP_062689533.1">
    <property type="nucleotide sequence ID" value="XM_062835348.1"/>
</dbReference>
<dbReference type="GeneID" id="87872970"/>
<feature type="non-terminal residue" evidence="1">
    <location>
        <position position="1"/>
    </location>
</feature>
<organism evidence="1 2">
    <name type="scientific">Neurospora hispaniola</name>
    <dbReference type="NCBI Taxonomy" id="588809"/>
    <lineage>
        <taxon>Eukaryota</taxon>
        <taxon>Fungi</taxon>
        <taxon>Dikarya</taxon>
        <taxon>Ascomycota</taxon>
        <taxon>Pezizomycotina</taxon>
        <taxon>Sordariomycetes</taxon>
        <taxon>Sordariomycetidae</taxon>
        <taxon>Sordariales</taxon>
        <taxon>Sordariaceae</taxon>
        <taxon>Neurospora</taxon>
    </lineage>
</organism>
<evidence type="ECO:0000313" key="1">
    <source>
        <dbReference type="EMBL" id="KAK3487406.1"/>
    </source>
</evidence>
<evidence type="ECO:0000313" key="2">
    <source>
        <dbReference type="Proteomes" id="UP001285908"/>
    </source>
</evidence>